<organism evidence="3">
    <name type="scientific">Tabanus bromius</name>
    <name type="common">Band-eyed brown horse fly</name>
    <dbReference type="NCBI Taxonomy" id="304241"/>
    <lineage>
        <taxon>Eukaryota</taxon>
        <taxon>Metazoa</taxon>
        <taxon>Ecdysozoa</taxon>
        <taxon>Arthropoda</taxon>
        <taxon>Hexapoda</taxon>
        <taxon>Insecta</taxon>
        <taxon>Pterygota</taxon>
        <taxon>Neoptera</taxon>
        <taxon>Endopterygota</taxon>
        <taxon>Diptera</taxon>
        <taxon>Brachycera</taxon>
        <taxon>Tabanomorpha</taxon>
        <taxon>Tabanoidea</taxon>
        <taxon>Tabanidae</taxon>
        <taxon>Tabanus</taxon>
    </lineage>
</organism>
<dbReference type="GO" id="GO:0005737">
    <property type="term" value="C:cytoplasm"/>
    <property type="evidence" value="ECO:0007669"/>
    <property type="project" value="InterPro"/>
</dbReference>
<protein>
    <submittedName>
        <fullName evidence="3">Putative dysbindin protein isoform x1</fullName>
    </submittedName>
</protein>
<dbReference type="PANTHER" id="PTHR16294:SF6">
    <property type="entry name" value="DYNAMIN N-TERMINAL DOMAIN-CONTAINING PROTEIN"/>
    <property type="match status" value="1"/>
</dbReference>
<dbReference type="EMBL" id="GDAI01000984">
    <property type="protein sequence ID" value="JAI16619.1"/>
    <property type="molecule type" value="mRNA"/>
</dbReference>
<comment type="similarity">
    <text evidence="1">Belongs to the dysbindin family.</text>
</comment>
<evidence type="ECO:0000256" key="1">
    <source>
        <dbReference type="ARBA" id="ARBA00008686"/>
    </source>
</evidence>
<dbReference type="PANTHER" id="PTHR16294">
    <property type="entry name" value="DYSTROBREVIN BINDING PROTEIN 1 DYSBINDIN"/>
    <property type="match status" value="1"/>
</dbReference>
<name>A0A0K8TQJ6_TABBR</name>
<accession>A0A0K8TQJ6</accession>
<dbReference type="AlphaFoldDB" id="A0A0K8TQJ6"/>
<reference evidence="3" key="1">
    <citation type="journal article" date="2015" name="Insect Biochem. Mol. Biol.">
        <title>An insight into the sialome of the horse fly, Tabanus bromius.</title>
        <authorList>
            <person name="Ribeiro J.M."/>
            <person name="Kazimirova M."/>
            <person name="Takac P."/>
            <person name="Andersen J.F."/>
            <person name="Francischetti I.M."/>
        </authorList>
    </citation>
    <scope>NUCLEOTIDE SEQUENCE</scope>
</reference>
<feature type="coiled-coil region" evidence="2">
    <location>
        <begin position="130"/>
        <end position="199"/>
    </location>
</feature>
<proteinExistence type="evidence at transcript level"/>
<evidence type="ECO:0000256" key="2">
    <source>
        <dbReference type="SAM" id="Coils"/>
    </source>
</evidence>
<sequence length="258" mass="29826">MFGKLRRKFNSVIQDGLTLSENLSNSYLKSPSPSFEVNKAEYGIPSDVNLNAGCNLLQKNEDTWKDMHEMNEKNAMTASSIDKSITRIKDSTAKTYVDLTDLNVCLASLPKIEDELNKCMEMISNIGSQCQNFDMKLVELEDLMEEASLQENQLQHKFQMSMYKQKKMKELEEVRTRLATEHDENVRKYESELRKIQMERQAVFQDAFQKDVEMFMEKGVVPKVDHISKKATEVEVTLEEIVLDDADNNNDLENFLKD</sequence>
<evidence type="ECO:0000313" key="3">
    <source>
        <dbReference type="EMBL" id="JAI16619.1"/>
    </source>
</evidence>
<dbReference type="InterPro" id="IPR007531">
    <property type="entry name" value="Dysbindin"/>
</dbReference>
<keyword evidence="2" id="KW-0175">Coiled coil</keyword>